<feature type="transmembrane region" description="Helical" evidence="9">
    <location>
        <begin position="348"/>
        <end position="370"/>
    </location>
</feature>
<keyword evidence="4" id="KW-0762">Sugar transport</keyword>
<dbReference type="CDD" id="cd17358">
    <property type="entry name" value="MFS_GLUT6_8_Class3_like"/>
    <property type="match status" value="1"/>
</dbReference>
<evidence type="ECO:0000256" key="1">
    <source>
        <dbReference type="ARBA" id="ARBA00004141"/>
    </source>
</evidence>
<dbReference type="GO" id="GO:0051119">
    <property type="term" value="F:sugar transmembrane transporter activity"/>
    <property type="evidence" value="ECO:0007669"/>
    <property type="project" value="InterPro"/>
</dbReference>
<feature type="transmembrane region" description="Helical" evidence="9">
    <location>
        <begin position="149"/>
        <end position="166"/>
    </location>
</feature>
<feature type="transmembrane region" description="Helical" evidence="9">
    <location>
        <begin position="450"/>
        <end position="468"/>
    </location>
</feature>
<sequence length="485" mass="51798">MPFVGDMERAENSVREDIRVPLIQLKEAFVHGNGDAGEHTHESSGKPWMVYLSTSVAVCGAYEFGAFVGYTSPTEAAITEDLGLSTAEYSLFGSLLSIGAMIGAITSGPIADFIGRKGAMGVYGAFCAAGWLAIYFAQGVFVLDIGRLAGGYGMGALSYVVPVYIAEIAPTNLRGALTSLNQVMICTGVSAVYILGIVLTWRALALTGLIPCAFLLFGLFFIPESPRWLAKRGDQKEFEVALQKLRGKDADITCEATGIQNYIEELQQLPKANVLDLFQRRYRRSVIVGIGLMIFQQLGGIGGISFYSSSIFESAGISSTIGTTTYACIQIPITIIGVTLIDKAGRKPLLLVSATGLALGCVLAAISFYLKAHELAVKAAPILALTGILVYIASFAAGLGAIPWVVMSEIFPLNIKGIAGSLATLVNWFCSWAVSYTFNFLMSWSNYGTFVLYAAVNALAVIFVVKIVPETKRRTLEAIQAAITA</sequence>
<evidence type="ECO:0000256" key="7">
    <source>
        <dbReference type="ARBA" id="ARBA00023136"/>
    </source>
</evidence>
<dbReference type="Pfam" id="PF00083">
    <property type="entry name" value="Sugar_tr"/>
    <property type="match status" value="1"/>
</dbReference>
<keyword evidence="3 8" id="KW-0813">Transport</keyword>
<dbReference type="PROSITE" id="PS00216">
    <property type="entry name" value="SUGAR_TRANSPORT_1"/>
    <property type="match status" value="2"/>
</dbReference>
<dbReference type="InterPro" id="IPR020846">
    <property type="entry name" value="MFS_dom"/>
</dbReference>
<organism evidence="11 12">
    <name type="scientific">Nepenthes gracilis</name>
    <name type="common">Slender pitcher plant</name>
    <dbReference type="NCBI Taxonomy" id="150966"/>
    <lineage>
        <taxon>Eukaryota</taxon>
        <taxon>Viridiplantae</taxon>
        <taxon>Streptophyta</taxon>
        <taxon>Embryophyta</taxon>
        <taxon>Tracheophyta</taxon>
        <taxon>Spermatophyta</taxon>
        <taxon>Magnoliopsida</taxon>
        <taxon>eudicotyledons</taxon>
        <taxon>Gunneridae</taxon>
        <taxon>Pentapetalae</taxon>
        <taxon>Caryophyllales</taxon>
        <taxon>Nepenthaceae</taxon>
        <taxon>Nepenthes</taxon>
    </lineage>
</organism>
<dbReference type="FunFam" id="1.20.1250.20:FF:000043">
    <property type="entry name" value="sugar transporter ERD6-like 6"/>
    <property type="match status" value="1"/>
</dbReference>
<comment type="subcellular location">
    <subcellularLocation>
        <location evidence="1">Membrane</location>
        <topology evidence="1">Multi-pass membrane protein</topology>
    </subcellularLocation>
</comment>
<dbReference type="PRINTS" id="PR00171">
    <property type="entry name" value="SUGRTRNSPORT"/>
</dbReference>
<name>A0AAD3S1I2_NEPGR</name>
<evidence type="ECO:0000256" key="3">
    <source>
        <dbReference type="ARBA" id="ARBA00022448"/>
    </source>
</evidence>
<dbReference type="EMBL" id="BSYO01000003">
    <property type="protein sequence ID" value="GMH02659.1"/>
    <property type="molecule type" value="Genomic_DNA"/>
</dbReference>
<gene>
    <name evidence="11" type="ORF">Nepgr_004498</name>
</gene>
<feature type="domain" description="Major facilitator superfamily (MFS) profile" evidence="10">
    <location>
        <begin position="49"/>
        <end position="472"/>
    </location>
</feature>
<evidence type="ECO:0000256" key="9">
    <source>
        <dbReference type="SAM" id="Phobius"/>
    </source>
</evidence>
<evidence type="ECO:0000313" key="11">
    <source>
        <dbReference type="EMBL" id="GMH02659.1"/>
    </source>
</evidence>
<evidence type="ECO:0000256" key="5">
    <source>
        <dbReference type="ARBA" id="ARBA00022692"/>
    </source>
</evidence>
<feature type="transmembrane region" description="Helical" evidence="9">
    <location>
        <begin position="204"/>
        <end position="222"/>
    </location>
</feature>
<evidence type="ECO:0000256" key="4">
    <source>
        <dbReference type="ARBA" id="ARBA00022597"/>
    </source>
</evidence>
<keyword evidence="5 9" id="KW-0812">Transmembrane</keyword>
<dbReference type="GO" id="GO:0016020">
    <property type="term" value="C:membrane"/>
    <property type="evidence" value="ECO:0007669"/>
    <property type="project" value="UniProtKB-SubCell"/>
</dbReference>
<feature type="transmembrane region" description="Helical" evidence="9">
    <location>
        <begin position="89"/>
        <end position="110"/>
    </location>
</feature>
<comment type="caution">
    <text evidence="11">The sequence shown here is derived from an EMBL/GenBank/DDBJ whole genome shotgun (WGS) entry which is preliminary data.</text>
</comment>
<keyword evidence="7 9" id="KW-0472">Membrane</keyword>
<feature type="transmembrane region" description="Helical" evidence="9">
    <location>
        <begin position="286"/>
        <end position="308"/>
    </location>
</feature>
<reference evidence="11" key="1">
    <citation type="submission" date="2023-05" db="EMBL/GenBank/DDBJ databases">
        <title>Nepenthes gracilis genome sequencing.</title>
        <authorList>
            <person name="Fukushima K."/>
        </authorList>
    </citation>
    <scope>NUCLEOTIDE SEQUENCE</scope>
    <source>
        <strain evidence="11">SING2019-196</strain>
    </source>
</reference>
<accession>A0AAD3S1I2</accession>
<dbReference type="SUPFAM" id="SSF103473">
    <property type="entry name" value="MFS general substrate transporter"/>
    <property type="match status" value="1"/>
</dbReference>
<evidence type="ECO:0000256" key="8">
    <source>
        <dbReference type="RuleBase" id="RU003346"/>
    </source>
</evidence>
<dbReference type="InterPro" id="IPR050549">
    <property type="entry name" value="MFS_Trehalose_Transporter"/>
</dbReference>
<dbReference type="Gene3D" id="1.20.1250.20">
    <property type="entry name" value="MFS general substrate transporter like domains"/>
    <property type="match status" value="1"/>
</dbReference>
<evidence type="ECO:0000256" key="2">
    <source>
        <dbReference type="ARBA" id="ARBA00010992"/>
    </source>
</evidence>
<keyword evidence="12" id="KW-1185">Reference proteome</keyword>
<feature type="transmembrane region" description="Helical" evidence="9">
    <location>
        <begin position="178"/>
        <end position="198"/>
    </location>
</feature>
<feature type="transmembrane region" description="Helical" evidence="9">
    <location>
        <begin position="320"/>
        <end position="341"/>
    </location>
</feature>
<protein>
    <recommendedName>
        <fullName evidence="10">Major facilitator superfamily (MFS) profile domain-containing protein</fullName>
    </recommendedName>
</protein>
<dbReference type="PROSITE" id="PS50850">
    <property type="entry name" value="MFS"/>
    <property type="match status" value="1"/>
</dbReference>
<evidence type="ECO:0000313" key="12">
    <source>
        <dbReference type="Proteomes" id="UP001279734"/>
    </source>
</evidence>
<comment type="similarity">
    <text evidence="2 8">Belongs to the major facilitator superfamily. Sugar transporter (TC 2.A.1.1) family.</text>
</comment>
<feature type="transmembrane region" description="Helical" evidence="9">
    <location>
        <begin position="418"/>
        <end position="438"/>
    </location>
</feature>
<dbReference type="NCBIfam" id="TIGR00879">
    <property type="entry name" value="SP"/>
    <property type="match status" value="1"/>
</dbReference>
<dbReference type="PANTHER" id="PTHR48021">
    <property type="match status" value="1"/>
</dbReference>
<feature type="transmembrane region" description="Helical" evidence="9">
    <location>
        <begin position="122"/>
        <end position="143"/>
    </location>
</feature>
<dbReference type="InterPro" id="IPR005829">
    <property type="entry name" value="Sugar_transporter_CS"/>
</dbReference>
<proteinExistence type="inferred from homology"/>
<dbReference type="InterPro" id="IPR036259">
    <property type="entry name" value="MFS_trans_sf"/>
</dbReference>
<dbReference type="InterPro" id="IPR003663">
    <property type="entry name" value="Sugar/inositol_transpt"/>
</dbReference>
<feature type="transmembrane region" description="Helical" evidence="9">
    <location>
        <begin position="48"/>
        <end position="69"/>
    </location>
</feature>
<dbReference type="AlphaFoldDB" id="A0AAD3S1I2"/>
<feature type="transmembrane region" description="Helical" evidence="9">
    <location>
        <begin position="382"/>
        <end position="406"/>
    </location>
</feature>
<evidence type="ECO:0000256" key="6">
    <source>
        <dbReference type="ARBA" id="ARBA00022989"/>
    </source>
</evidence>
<keyword evidence="6 9" id="KW-1133">Transmembrane helix</keyword>
<dbReference type="PANTHER" id="PTHR48021:SF13">
    <property type="entry name" value="SUGAR TRANSPORTER ERD6-LIKE 7"/>
    <property type="match status" value="1"/>
</dbReference>
<dbReference type="InterPro" id="IPR044775">
    <property type="entry name" value="MFS_ERD6/Tret1-like"/>
</dbReference>
<dbReference type="InterPro" id="IPR005828">
    <property type="entry name" value="MFS_sugar_transport-like"/>
</dbReference>
<dbReference type="Proteomes" id="UP001279734">
    <property type="component" value="Unassembled WGS sequence"/>
</dbReference>
<evidence type="ECO:0000259" key="10">
    <source>
        <dbReference type="PROSITE" id="PS50850"/>
    </source>
</evidence>